<feature type="region of interest" description="Disordered" evidence="1">
    <location>
        <begin position="48"/>
        <end position="75"/>
    </location>
</feature>
<proteinExistence type="predicted"/>
<dbReference type="EMBL" id="SSTE01001308">
    <property type="protein sequence ID" value="KAA0065580.1"/>
    <property type="molecule type" value="Genomic_DNA"/>
</dbReference>
<feature type="compositionally biased region" description="Polar residues" evidence="1">
    <location>
        <begin position="48"/>
        <end position="60"/>
    </location>
</feature>
<sequence length="75" mass="8363">MMMNNHHYLKGDQATMNDNVFLTGIMSFSSGFHEVDIYLELDDTFNNAGGSSSMGDTSDAPQPIPTPTLRRRQHT</sequence>
<name>A0A5D3CA13_CUCMM</name>
<accession>A0A5D3CA13</accession>
<gene>
    <name evidence="3" type="ORF">E5676_scaffold606G00180</name>
    <name evidence="2" type="ORF">E6C27_scaffold90G00190</name>
</gene>
<evidence type="ECO:0000313" key="2">
    <source>
        <dbReference type="EMBL" id="KAA0065580.1"/>
    </source>
</evidence>
<dbReference type="EMBL" id="SSTD01013339">
    <property type="protein sequence ID" value="TYK07146.1"/>
    <property type="molecule type" value="Genomic_DNA"/>
</dbReference>
<dbReference type="Proteomes" id="UP000321393">
    <property type="component" value="Unassembled WGS sequence"/>
</dbReference>
<comment type="caution">
    <text evidence="3">The sequence shown here is derived from an EMBL/GenBank/DDBJ whole genome shotgun (WGS) entry which is preliminary data.</text>
</comment>
<evidence type="ECO:0000313" key="5">
    <source>
        <dbReference type="Proteomes" id="UP000321947"/>
    </source>
</evidence>
<evidence type="ECO:0000313" key="3">
    <source>
        <dbReference type="EMBL" id="TYK07146.1"/>
    </source>
</evidence>
<dbReference type="AlphaFoldDB" id="A0A5D3CA13"/>
<reference evidence="4 5" key="1">
    <citation type="submission" date="2019-08" db="EMBL/GenBank/DDBJ databases">
        <title>Draft genome sequences of two oriental melons (Cucumis melo L. var makuwa).</title>
        <authorList>
            <person name="Kwon S.-Y."/>
        </authorList>
    </citation>
    <scope>NUCLEOTIDE SEQUENCE [LARGE SCALE GENOMIC DNA]</scope>
    <source>
        <strain evidence="5">cv. Chang Bougi</strain>
        <strain evidence="4">cv. SW 3</strain>
        <tissue evidence="3">Leaf</tissue>
    </source>
</reference>
<evidence type="ECO:0000256" key="1">
    <source>
        <dbReference type="SAM" id="MobiDB-lite"/>
    </source>
</evidence>
<protein>
    <submittedName>
        <fullName evidence="3">Cytochrome P450 CYP82D47-like</fullName>
    </submittedName>
</protein>
<organism evidence="3 5">
    <name type="scientific">Cucumis melo var. makuwa</name>
    <name type="common">Oriental melon</name>
    <dbReference type="NCBI Taxonomy" id="1194695"/>
    <lineage>
        <taxon>Eukaryota</taxon>
        <taxon>Viridiplantae</taxon>
        <taxon>Streptophyta</taxon>
        <taxon>Embryophyta</taxon>
        <taxon>Tracheophyta</taxon>
        <taxon>Spermatophyta</taxon>
        <taxon>Magnoliopsida</taxon>
        <taxon>eudicotyledons</taxon>
        <taxon>Gunneridae</taxon>
        <taxon>Pentapetalae</taxon>
        <taxon>rosids</taxon>
        <taxon>fabids</taxon>
        <taxon>Cucurbitales</taxon>
        <taxon>Cucurbitaceae</taxon>
        <taxon>Benincaseae</taxon>
        <taxon>Cucumis</taxon>
    </lineage>
</organism>
<dbReference type="Proteomes" id="UP000321947">
    <property type="component" value="Unassembled WGS sequence"/>
</dbReference>
<evidence type="ECO:0000313" key="4">
    <source>
        <dbReference type="Proteomes" id="UP000321393"/>
    </source>
</evidence>